<dbReference type="InterPro" id="IPR035897">
    <property type="entry name" value="Toll_tir_struct_dom_sf"/>
</dbReference>
<name>A0A410V0G1_9BRAD</name>
<gene>
    <name evidence="1" type="ORF">GCM10010987_12330</name>
    <name evidence="2" type="ORF">XH86_05180</name>
</gene>
<dbReference type="Gene3D" id="3.40.50.10140">
    <property type="entry name" value="Toll/interleukin-1 receptor homology (TIR) domain"/>
    <property type="match status" value="1"/>
</dbReference>
<keyword evidence="3" id="KW-1185">Reference proteome</keyword>
<evidence type="ECO:0000313" key="3">
    <source>
        <dbReference type="Proteomes" id="UP000593880"/>
    </source>
</evidence>
<dbReference type="RefSeq" id="WP_128963912.1">
    <property type="nucleotide sequence ID" value="NZ_BMHC01000001.1"/>
</dbReference>
<dbReference type="EMBL" id="BMHC01000001">
    <property type="protein sequence ID" value="GGI21029.1"/>
    <property type="molecule type" value="Genomic_DNA"/>
</dbReference>
<reference evidence="2 3" key="2">
    <citation type="submission" date="2018-06" db="EMBL/GenBank/DDBJ databases">
        <title>Comparative genomics of rhizobia nodulating Arachis hypogaea in China.</title>
        <authorList>
            <person name="Li Y."/>
        </authorList>
    </citation>
    <scope>NUCLEOTIDE SEQUENCE [LARGE SCALE GENOMIC DNA]</scope>
    <source>
        <strain evidence="2 3">CCBAU 51658</strain>
    </source>
</reference>
<reference evidence="1" key="3">
    <citation type="submission" date="2022-12" db="EMBL/GenBank/DDBJ databases">
        <authorList>
            <person name="Sun Q."/>
            <person name="Zhou Y."/>
        </authorList>
    </citation>
    <scope>NUCLEOTIDE SEQUENCE</scope>
    <source>
        <strain evidence="1">CGMCC 1.15034</strain>
    </source>
</reference>
<dbReference type="AlphaFoldDB" id="A0A410V0G1"/>
<protein>
    <recommendedName>
        <fullName evidence="5">TIR domain-containing protein</fullName>
    </recommendedName>
</protein>
<reference evidence="1" key="1">
    <citation type="journal article" date="2014" name="Int. J. Syst. Evol. Microbiol.">
        <title>Complete genome sequence of Corynebacterium casei LMG S-19264T (=DSM 44701T), isolated from a smear-ripened cheese.</title>
        <authorList>
            <consortium name="US DOE Joint Genome Institute (JGI-PGF)"/>
            <person name="Walter F."/>
            <person name="Albersmeier A."/>
            <person name="Kalinowski J."/>
            <person name="Ruckert C."/>
        </authorList>
    </citation>
    <scope>NUCLEOTIDE SEQUENCE</scope>
    <source>
        <strain evidence="1">CGMCC 1.15034</strain>
    </source>
</reference>
<accession>A0A410V0G1</accession>
<dbReference type="Proteomes" id="UP000625079">
    <property type="component" value="Unassembled WGS sequence"/>
</dbReference>
<evidence type="ECO:0008006" key="5">
    <source>
        <dbReference type="Google" id="ProtNLM"/>
    </source>
</evidence>
<dbReference type="OrthoDB" id="8199654at2"/>
<evidence type="ECO:0000313" key="4">
    <source>
        <dbReference type="Proteomes" id="UP000625079"/>
    </source>
</evidence>
<dbReference type="Proteomes" id="UP000593880">
    <property type="component" value="Chromosome"/>
</dbReference>
<organism evidence="1 4">
    <name type="scientific">Bradyrhizobium guangdongense</name>
    <dbReference type="NCBI Taxonomy" id="1325090"/>
    <lineage>
        <taxon>Bacteria</taxon>
        <taxon>Pseudomonadati</taxon>
        <taxon>Pseudomonadota</taxon>
        <taxon>Alphaproteobacteria</taxon>
        <taxon>Hyphomicrobiales</taxon>
        <taxon>Nitrobacteraceae</taxon>
        <taxon>Bradyrhizobium</taxon>
    </lineage>
</organism>
<dbReference type="EMBL" id="CP030057">
    <property type="protein sequence ID" value="QOZ58200.1"/>
    <property type="molecule type" value="Genomic_DNA"/>
</dbReference>
<evidence type="ECO:0000313" key="2">
    <source>
        <dbReference type="EMBL" id="QOZ58200.1"/>
    </source>
</evidence>
<proteinExistence type="predicted"/>
<sequence length="455" mass="51346">MSDLKIFISHKMPKDGGAASLIGQFIAANSGSKIEIILAETFPKGGRLTPEITTAIQSADVFILLYTGEDEDWGYCLLEAGQFQATITDANRRSIVVLHDPGVDVPKPLTEYISVPVSEDNLFEFLRQLYVDRRIYPGIDLKFLREAAQRISSAFHQTDVLALNFDLVPNFSIEFENSDKNWGALKSELIPDPALLLGSQNWQTLFGKDAVTGGWRWHGLSKDWVGRSLYEPELARMIRTAHIQKDAPQGCFMRPHQSDELYRLTLRRYEEVNDASRLVFYFTAAPIDLPIFGIHDTANPEELMLYNLVNACWYARRKLIDQLYVDLLKHVYASEQDLVAIVDIVTSIKNELRSIEIQASIRKISKPMDVSMAVPTDAEFSLSGLLKDEVSWDELSAKIFEFSKKDPMDLIGIAKALYEMAKMNQKYYQISAAKYAEAALKLQLPIAPPEVDGPK</sequence>
<evidence type="ECO:0000313" key="1">
    <source>
        <dbReference type="EMBL" id="GGI21029.1"/>
    </source>
</evidence>